<dbReference type="Proteomes" id="UP000525923">
    <property type="component" value="Unassembled WGS sequence"/>
</dbReference>
<reference evidence="2 3" key="1">
    <citation type="submission" date="2020-08" db="EMBL/GenBank/DDBJ databases">
        <title>Genomic Encyclopedia of Type Strains, Phase IV (KMG-IV): sequencing the most valuable type-strain genomes for metagenomic binning, comparative biology and taxonomic classification.</title>
        <authorList>
            <person name="Goeker M."/>
        </authorList>
    </citation>
    <scope>NUCLEOTIDE SEQUENCE [LARGE SCALE GENOMIC DNA]</scope>
    <source>
        <strain evidence="2 3">DSM 15895</strain>
    </source>
</reference>
<dbReference type="AlphaFoldDB" id="A0A7W8FTY8"/>
<accession>A0A7W8FTY8</accession>
<dbReference type="InterPro" id="IPR022742">
    <property type="entry name" value="Hydrolase_4"/>
</dbReference>
<name>A0A7W8FTY8_9BACL</name>
<dbReference type="EMBL" id="JACHHE010000005">
    <property type="protein sequence ID" value="MBB5180551.1"/>
    <property type="molecule type" value="Genomic_DNA"/>
</dbReference>
<gene>
    <name evidence="2" type="ORF">HNQ44_001980</name>
</gene>
<dbReference type="Gene3D" id="3.40.50.1820">
    <property type="entry name" value="alpha/beta hydrolase"/>
    <property type="match status" value="1"/>
</dbReference>
<dbReference type="RefSeq" id="WP_158290555.1">
    <property type="nucleotide sequence ID" value="NZ_JACHHE010000005.1"/>
</dbReference>
<evidence type="ECO:0000313" key="2">
    <source>
        <dbReference type="EMBL" id="MBB5180551.1"/>
    </source>
</evidence>
<dbReference type="GO" id="GO:0004622">
    <property type="term" value="F:phosphatidylcholine lysophospholipase activity"/>
    <property type="evidence" value="ECO:0007669"/>
    <property type="project" value="UniProtKB-EC"/>
</dbReference>
<protein>
    <submittedName>
        <fullName evidence="2">Lysophospholipase</fullName>
        <ecNumber evidence="2">3.1.1.5</ecNumber>
    </submittedName>
</protein>
<organism evidence="2 3">
    <name type="scientific">Planococcus koreensis</name>
    <dbReference type="NCBI Taxonomy" id="112331"/>
    <lineage>
        <taxon>Bacteria</taxon>
        <taxon>Bacillati</taxon>
        <taxon>Bacillota</taxon>
        <taxon>Bacilli</taxon>
        <taxon>Bacillales</taxon>
        <taxon>Caryophanaceae</taxon>
        <taxon>Planococcus</taxon>
    </lineage>
</organism>
<dbReference type="Pfam" id="PF12146">
    <property type="entry name" value="Hydrolase_4"/>
    <property type="match status" value="1"/>
</dbReference>
<dbReference type="InterPro" id="IPR029058">
    <property type="entry name" value="AB_hydrolase_fold"/>
</dbReference>
<dbReference type="SUPFAM" id="SSF53474">
    <property type="entry name" value="alpha/beta-Hydrolases"/>
    <property type="match status" value="1"/>
</dbReference>
<dbReference type="InterPro" id="IPR051044">
    <property type="entry name" value="MAG_DAG_Lipase"/>
</dbReference>
<sequence>MMDLWKWEAEGPAKAVMVLVHSAYEHHMKYAWLIEQWRASGFHVIMGDLPGHGRGIPGSKPHNEAFSDYEKSVEQAIAVALENELPVFVLGHGLGATIAMNVLSGKAFPIAGVVLSSPWLHLLKTPSVLTSAFSNLGSLRIDHALKIEDLTSNPESIESESGDPFYRTVVTMGWYRELHAYMKKSISAKRHFPDIPVMVQTAGNDRVADKSYAKRWLHDRQLGHFSYKEWTGCSHDLFLEQQREEIFAANHSFVKDALRLVGYVVN</sequence>
<dbReference type="OrthoDB" id="9806902at2"/>
<evidence type="ECO:0000259" key="1">
    <source>
        <dbReference type="Pfam" id="PF12146"/>
    </source>
</evidence>
<dbReference type="EC" id="3.1.1.5" evidence="2"/>
<keyword evidence="3" id="KW-1185">Reference proteome</keyword>
<feature type="domain" description="Serine aminopeptidase S33" evidence="1">
    <location>
        <begin position="12"/>
        <end position="242"/>
    </location>
</feature>
<dbReference type="PANTHER" id="PTHR11614">
    <property type="entry name" value="PHOSPHOLIPASE-RELATED"/>
    <property type="match status" value="1"/>
</dbReference>
<evidence type="ECO:0000313" key="3">
    <source>
        <dbReference type="Proteomes" id="UP000525923"/>
    </source>
</evidence>
<proteinExistence type="predicted"/>
<keyword evidence="2" id="KW-0378">Hydrolase</keyword>
<comment type="caution">
    <text evidence="2">The sequence shown here is derived from an EMBL/GenBank/DDBJ whole genome shotgun (WGS) entry which is preliminary data.</text>
</comment>